<dbReference type="GO" id="GO:0015940">
    <property type="term" value="P:pantothenate biosynthetic process"/>
    <property type="evidence" value="ECO:0007669"/>
    <property type="project" value="UniProtKB-UniRule"/>
</dbReference>
<feature type="binding site" evidence="8">
    <location>
        <begin position="30"/>
        <end position="37"/>
    </location>
    <ligand>
        <name>ATP</name>
        <dbReference type="ChEBI" id="CHEBI:30616"/>
    </ligand>
</feature>
<dbReference type="HAMAP" id="MF_00158">
    <property type="entry name" value="PanC"/>
    <property type="match status" value="1"/>
</dbReference>
<keyword evidence="5 8" id="KW-0547">Nucleotide-binding</keyword>
<feature type="binding site" evidence="8">
    <location>
        <position position="153"/>
    </location>
    <ligand>
        <name>(R)-pantoate</name>
        <dbReference type="ChEBI" id="CHEBI:15980"/>
    </ligand>
</feature>
<dbReference type="KEGG" id="pxv:FXF36_06865"/>
<reference evidence="10" key="1">
    <citation type="submission" date="2019-08" db="EMBL/GenBank/DDBJ databases">
        <title>Complete Genome Sequence of the Polysaccharide-Degrading Rumen Bacterium Pseudobutyrivibrio xylanivorans MA3014.</title>
        <authorList>
            <person name="Palevich N."/>
            <person name="Maclean P.H."/>
            <person name="Kelly W.J."/>
            <person name="Leahy S.C."/>
            <person name="Rakonjac J."/>
            <person name="Attwood G.T."/>
        </authorList>
    </citation>
    <scope>NUCLEOTIDE SEQUENCE [LARGE SCALE GENOMIC DNA]</scope>
    <source>
        <strain evidence="10">MA3014</strain>
    </source>
</reference>
<keyword evidence="8" id="KW-0963">Cytoplasm</keyword>
<feature type="binding site" evidence="8">
    <location>
        <position position="61"/>
    </location>
    <ligand>
        <name>(R)-pantoate</name>
        <dbReference type="ChEBI" id="CHEBI:15980"/>
    </ligand>
</feature>
<dbReference type="GO" id="GO:0004592">
    <property type="term" value="F:pantoate-beta-alanine ligase activity"/>
    <property type="evidence" value="ECO:0007669"/>
    <property type="project" value="UniProtKB-UniRule"/>
</dbReference>
<evidence type="ECO:0000256" key="2">
    <source>
        <dbReference type="ARBA" id="ARBA00009256"/>
    </source>
</evidence>
<dbReference type="GO" id="GO:0005524">
    <property type="term" value="F:ATP binding"/>
    <property type="evidence" value="ECO:0007669"/>
    <property type="project" value="UniProtKB-KW"/>
</dbReference>
<comment type="pathway">
    <text evidence="1 8">Cofactor biosynthesis; (R)-pantothenate biosynthesis; (R)-pantothenate from (R)-pantoate and beta-alanine: step 1/1.</text>
</comment>
<dbReference type="FunFam" id="3.40.50.620:FF:000013">
    <property type="entry name" value="Pantothenate synthetase"/>
    <property type="match status" value="1"/>
</dbReference>
<dbReference type="InterPro" id="IPR042176">
    <property type="entry name" value="Pantoate_ligase_C"/>
</dbReference>
<evidence type="ECO:0000256" key="8">
    <source>
        <dbReference type="HAMAP-Rule" id="MF_00158"/>
    </source>
</evidence>
<evidence type="ECO:0000313" key="10">
    <source>
        <dbReference type="Proteomes" id="UP000327030"/>
    </source>
</evidence>
<evidence type="ECO:0000256" key="7">
    <source>
        <dbReference type="ARBA" id="ARBA00048258"/>
    </source>
</evidence>
<keyword evidence="6 8" id="KW-0067">ATP-binding</keyword>
<dbReference type="NCBIfam" id="TIGR00018">
    <property type="entry name" value="panC"/>
    <property type="match status" value="1"/>
</dbReference>
<dbReference type="InterPro" id="IPR014729">
    <property type="entry name" value="Rossmann-like_a/b/a_fold"/>
</dbReference>
<evidence type="ECO:0000256" key="4">
    <source>
        <dbReference type="ARBA" id="ARBA00022655"/>
    </source>
</evidence>
<feature type="binding site" evidence="8">
    <location>
        <position position="61"/>
    </location>
    <ligand>
        <name>beta-alanine</name>
        <dbReference type="ChEBI" id="CHEBI:57966"/>
    </ligand>
</feature>
<feature type="binding site" evidence="8">
    <location>
        <begin position="147"/>
        <end position="150"/>
    </location>
    <ligand>
        <name>ATP</name>
        <dbReference type="ChEBI" id="CHEBI:30616"/>
    </ligand>
</feature>
<evidence type="ECO:0000256" key="6">
    <source>
        <dbReference type="ARBA" id="ARBA00022840"/>
    </source>
</evidence>
<evidence type="ECO:0000256" key="5">
    <source>
        <dbReference type="ARBA" id="ARBA00022741"/>
    </source>
</evidence>
<comment type="miscellaneous">
    <text evidence="8">The reaction proceeds by a bi uni uni bi ping pong mechanism.</text>
</comment>
<keyword evidence="4 8" id="KW-0566">Pantothenate biosynthesis</keyword>
<organism evidence="9 10">
    <name type="scientific">Pseudobutyrivibrio xylanivorans</name>
    <dbReference type="NCBI Taxonomy" id="185007"/>
    <lineage>
        <taxon>Bacteria</taxon>
        <taxon>Bacillati</taxon>
        <taxon>Bacillota</taxon>
        <taxon>Clostridia</taxon>
        <taxon>Lachnospirales</taxon>
        <taxon>Lachnospiraceae</taxon>
        <taxon>Pseudobutyrivibrio</taxon>
    </lineage>
</organism>
<dbReference type="EMBL" id="CP043028">
    <property type="protein sequence ID" value="QFJ54591.1"/>
    <property type="molecule type" value="Genomic_DNA"/>
</dbReference>
<feature type="binding site" evidence="8">
    <location>
        <begin position="184"/>
        <end position="187"/>
    </location>
    <ligand>
        <name>ATP</name>
        <dbReference type="ChEBI" id="CHEBI:30616"/>
    </ligand>
</feature>
<dbReference type="Gene3D" id="3.30.1300.10">
    <property type="entry name" value="Pantoate-beta-alanine ligase, C-terminal domain"/>
    <property type="match status" value="1"/>
</dbReference>
<dbReference type="PANTHER" id="PTHR21299">
    <property type="entry name" value="CYTIDYLATE KINASE/PANTOATE-BETA-ALANINE LIGASE"/>
    <property type="match status" value="1"/>
</dbReference>
<dbReference type="OrthoDB" id="9773087at2"/>
<dbReference type="Pfam" id="PF02569">
    <property type="entry name" value="Pantoate_ligase"/>
    <property type="match status" value="1"/>
</dbReference>
<feature type="active site" description="Proton donor" evidence="8">
    <location>
        <position position="37"/>
    </location>
</feature>
<dbReference type="RefSeq" id="WP_151623078.1">
    <property type="nucleotide sequence ID" value="NZ_CP043028.1"/>
</dbReference>
<dbReference type="GO" id="GO:0005829">
    <property type="term" value="C:cytosol"/>
    <property type="evidence" value="ECO:0007669"/>
    <property type="project" value="TreeGrafter"/>
</dbReference>
<protein>
    <recommendedName>
        <fullName evidence="8">Pantothenate synthetase</fullName>
        <shortName evidence="8">PS</shortName>
        <ecNumber evidence="8">6.3.2.1</ecNumber>
    </recommendedName>
    <alternativeName>
        <fullName evidence="8">Pantoate--beta-alanine ligase</fullName>
    </alternativeName>
    <alternativeName>
        <fullName evidence="8">Pantoate-activating enzyme</fullName>
    </alternativeName>
</protein>
<dbReference type="PANTHER" id="PTHR21299:SF1">
    <property type="entry name" value="PANTOATE--BETA-ALANINE LIGASE"/>
    <property type="match status" value="1"/>
</dbReference>
<dbReference type="Gene3D" id="3.40.50.620">
    <property type="entry name" value="HUPs"/>
    <property type="match status" value="1"/>
</dbReference>
<gene>
    <name evidence="8" type="primary">panC</name>
    <name evidence="9" type="ORF">FXF36_06865</name>
</gene>
<dbReference type="InterPro" id="IPR003721">
    <property type="entry name" value="Pantoate_ligase"/>
</dbReference>
<comment type="subunit">
    <text evidence="8">Homodimer.</text>
</comment>
<accession>A0A5P6VUV4</accession>
<dbReference type="AlphaFoldDB" id="A0A5P6VUV4"/>
<comment type="similarity">
    <text evidence="2 8">Belongs to the pantothenate synthetase family.</text>
</comment>
<evidence type="ECO:0000313" key="9">
    <source>
        <dbReference type="EMBL" id="QFJ54591.1"/>
    </source>
</evidence>
<dbReference type="Proteomes" id="UP000327030">
    <property type="component" value="Chromosome 1"/>
</dbReference>
<sequence>MVIATTIKEVKENVREWKKAGLTIGLVPTMGYLHEGHASLIKRARGECDKVIVSDFVNPIQFGPKEDLATYPRDFEADCELCEGLGADLIFHPEPEEMYLEGFHSYVGVDTLSTELCGKSRPIHFNGVCTVVSKLFNITEADKAYFGQKDAQQLAIVKRMVRDLNFNIEIIGCPIIREESGLAKSSRNTYLTEEEREKALIIHQALTKGEEMVRAGEKDATVVKKAVTDIIESEPLARVDYVEVVDWNELQKVDEIDGPILTAVAVYFGEKVRLIDNFVVE</sequence>
<dbReference type="CDD" id="cd00560">
    <property type="entry name" value="PanC"/>
    <property type="match status" value="1"/>
</dbReference>
<dbReference type="SUPFAM" id="SSF52374">
    <property type="entry name" value="Nucleotidylyl transferase"/>
    <property type="match status" value="1"/>
</dbReference>
<comment type="catalytic activity">
    <reaction evidence="7 8">
        <text>(R)-pantoate + beta-alanine + ATP = (R)-pantothenate + AMP + diphosphate + H(+)</text>
        <dbReference type="Rhea" id="RHEA:10912"/>
        <dbReference type="ChEBI" id="CHEBI:15378"/>
        <dbReference type="ChEBI" id="CHEBI:15980"/>
        <dbReference type="ChEBI" id="CHEBI:29032"/>
        <dbReference type="ChEBI" id="CHEBI:30616"/>
        <dbReference type="ChEBI" id="CHEBI:33019"/>
        <dbReference type="ChEBI" id="CHEBI:57966"/>
        <dbReference type="ChEBI" id="CHEBI:456215"/>
        <dbReference type="EC" id="6.3.2.1"/>
    </reaction>
</comment>
<name>A0A5P6VUV4_PSEXY</name>
<dbReference type="FunFam" id="3.30.1300.10:FF:000001">
    <property type="entry name" value="Pantothenate synthetase"/>
    <property type="match status" value="1"/>
</dbReference>
<dbReference type="UniPathway" id="UPA00028">
    <property type="reaction ID" value="UER00005"/>
</dbReference>
<dbReference type="EC" id="6.3.2.1" evidence="8"/>
<evidence type="ECO:0000256" key="1">
    <source>
        <dbReference type="ARBA" id="ARBA00004990"/>
    </source>
</evidence>
<comment type="subcellular location">
    <subcellularLocation>
        <location evidence="8">Cytoplasm</location>
    </subcellularLocation>
</comment>
<keyword evidence="3 8" id="KW-0436">Ligase</keyword>
<evidence type="ECO:0000256" key="3">
    <source>
        <dbReference type="ARBA" id="ARBA00022598"/>
    </source>
</evidence>
<feature type="binding site" evidence="8">
    <location>
        <position position="176"/>
    </location>
    <ligand>
        <name>ATP</name>
        <dbReference type="ChEBI" id="CHEBI:30616"/>
    </ligand>
</feature>
<proteinExistence type="inferred from homology"/>
<comment type="function">
    <text evidence="8">Catalyzes the condensation of pantoate with beta-alanine in an ATP-dependent reaction via a pantoyl-adenylate intermediate.</text>
</comment>